<dbReference type="SUPFAM" id="SSF52096">
    <property type="entry name" value="ClpP/crotonase"/>
    <property type="match status" value="1"/>
</dbReference>
<proteinExistence type="inferred from homology"/>
<dbReference type="InterPro" id="IPR014748">
    <property type="entry name" value="Enoyl-CoA_hydra_C"/>
</dbReference>
<dbReference type="Gene3D" id="3.90.226.10">
    <property type="entry name" value="2-enoyl-CoA Hydratase, Chain A, domain 1"/>
    <property type="match status" value="1"/>
</dbReference>
<dbReference type="GO" id="GO:0016853">
    <property type="term" value="F:isomerase activity"/>
    <property type="evidence" value="ECO:0007669"/>
    <property type="project" value="UniProtKB-KW"/>
</dbReference>
<dbReference type="EMBL" id="JACHGB010000009">
    <property type="protein sequence ID" value="MBB5273817.1"/>
    <property type="molecule type" value="Genomic_DNA"/>
</dbReference>
<dbReference type="Gene3D" id="1.10.12.10">
    <property type="entry name" value="Lyase 2-enoyl-coa Hydratase, Chain A, domain 2"/>
    <property type="match status" value="1"/>
</dbReference>
<evidence type="ECO:0000256" key="3">
    <source>
        <dbReference type="SAM" id="Phobius"/>
    </source>
</evidence>
<dbReference type="InterPro" id="IPR018376">
    <property type="entry name" value="Enoyl-CoA_hyd/isom_CS"/>
</dbReference>
<dbReference type="PANTHER" id="PTHR43459">
    <property type="entry name" value="ENOYL-COA HYDRATASE"/>
    <property type="match status" value="1"/>
</dbReference>
<accession>A0A7W8HL15</accession>
<dbReference type="EC" id="5.3.3.18" evidence="4"/>
<evidence type="ECO:0000313" key="5">
    <source>
        <dbReference type="Proteomes" id="UP000532440"/>
    </source>
</evidence>
<keyword evidence="3" id="KW-1133">Transmembrane helix</keyword>
<keyword evidence="3" id="KW-0472">Membrane</keyword>
<reference evidence="4 5" key="1">
    <citation type="submission" date="2020-08" db="EMBL/GenBank/DDBJ databases">
        <title>Genomic Encyclopedia of Type Strains, Phase IV (KMG-IV): sequencing the most valuable type-strain genomes for metagenomic binning, comparative biology and taxonomic classification.</title>
        <authorList>
            <person name="Goeker M."/>
        </authorList>
    </citation>
    <scope>NUCLEOTIDE SEQUENCE [LARGE SCALE GENOMIC DNA]</scope>
    <source>
        <strain evidence="4 5">DSM 29781</strain>
    </source>
</reference>
<sequence length="259" mass="27711">MSEPNVLYTTEGSVATITLNRPTVLNALNRDLMLELRQCFERARDDANVRAIVLTGAGRGFASGADLGGGGGQRMDSGTTLRTLYHPVITMMREMPKPIVAAVNGVAAGAGMSLVMACDIILAGQSASFLQAFSRIGLIPDAGATWFLPRLVGDMRARALAILADQIPADEAQRLGIVWKVFADDQLMAEAGKMAGKLSTMPTRAYAMIKQTLNATHANSLADQLELEALLQTEAGRTEDFAEGVAAFREKRPAQFKGR</sequence>
<evidence type="ECO:0000256" key="1">
    <source>
        <dbReference type="ARBA" id="ARBA00005254"/>
    </source>
</evidence>
<dbReference type="RefSeq" id="WP_183970682.1">
    <property type="nucleotide sequence ID" value="NZ_BAABEW010000005.1"/>
</dbReference>
<comment type="caution">
    <text evidence="4">The sequence shown here is derived from an EMBL/GenBank/DDBJ whole genome shotgun (WGS) entry which is preliminary data.</text>
</comment>
<dbReference type="PROSITE" id="PS00166">
    <property type="entry name" value="ENOYL_COA_HYDRATASE"/>
    <property type="match status" value="1"/>
</dbReference>
<dbReference type="Pfam" id="PF00378">
    <property type="entry name" value="ECH_1"/>
    <property type="match status" value="1"/>
</dbReference>
<gene>
    <name evidence="4" type="ORF">HNQ70_003849</name>
</gene>
<organism evidence="4 5">
    <name type="scientific">Quisquiliibacterium transsilvanicum</name>
    <dbReference type="NCBI Taxonomy" id="1549638"/>
    <lineage>
        <taxon>Bacteria</taxon>
        <taxon>Pseudomonadati</taxon>
        <taxon>Pseudomonadota</taxon>
        <taxon>Betaproteobacteria</taxon>
        <taxon>Burkholderiales</taxon>
        <taxon>Burkholderiaceae</taxon>
        <taxon>Quisquiliibacterium</taxon>
    </lineage>
</organism>
<keyword evidence="5" id="KW-1185">Reference proteome</keyword>
<keyword evidence="3" id="KW-0812">Transmembrane</keyword>
<protein>
    <submittedName>
        <fullName evidence="4">2-(1,2-epoxy-1,2-dihydrophenyl)acetyl-CoA isomerase</fullName>
        <ecNumber evidence="4">5.3.3.18</ecNumber>
    </submittedName>
</protein>
<evidence type="ECO:0000313" key="4">
    <source>
        <dbReference type="EMBL" id="MBB5273817.1"/>
    </source>
</evidence>
<comment type="similarity">
    <text evidence="1 2">Belongs to the enoyl-CoA hydratase/isomerase family.</text>
</comment>
<keyword evidence="4" id="KW-0413">Isomerase</keyword>
<dbReference type="CDD" id="cd06558">
    <property type="entry name" value="crotonase-like"/>
    <property type="match status" value="1"/>
</dbReference>
<dbReference type="InterPro" id="IPR029045">
    <property type="entry name" value="ClpP/crotonase-like_dom_sf"/>
</dbReference>
<dbReference type="AlphaFoldDB" id="A0A7W8HL15"/>
<feature type="transmembrane region" description="Helical" evidence="3">
    <location>
        <begin position="99"/>
        <end position="123"/>
    </location>
</feature>
<dbReference type="PANTHER" id="PTHR43459:SF1">
    <property type="entry name" value="EG:BACN32G11.4 PROTEIN"/>
    <property type="match status" value="1"/>
</dbReference>
<dbReference type="Proteomes" id="UP000532440">
    <property type="component" value="Unassembled WGS sequence"/>
</dbReference>
<name>A0A7W8HL15_9BURK</name>
<dbReference type="InterPro" id="IPR001753">
    <property type="entry name" value="Enoyl-CoA_hydra/iso"/>
</dbReference>
<evidence type="ECO:0000256" key="2">
    <source>
        <dbReference type="RuleBase" id="RU003707"/>
    </source>
</evidence>